<evidence type="ECO:0000313" key="3">
    <source>
        <dbReference type="Proteomes" id="UP001149411"/>
    </source>
</evidence>
<dbReference type="NCBIfam" id="NF033573">
    <property type="entry name" value="transpos_IS200"/>
    <property type="match status" value="1"/>
</dbReference>
<accession>A0A9Q4C3U8</accession>
<evidence type="ECO:0000313" key="2">
    <source>
        <dbReference type="EMBL" id="MCX2817846.1"/>
    </source>
</evidence>
<comment type="caution">
    <text evidence="2">The sequence shown here is derived from an EMBL/GenBank/DDBJ whole genome shotgun (WGS) entry which is preliminary data.</text>
</comment>
<proteinExistence type="predicted"/>
<dbReference type="GO" id="GO:0003677">
    <property type="term" value="F:DNA binding"/>
    <property type="evidence" value="ECO:0007669"/>
    <property type="project" value="InterPro"/>
</dbReference>
<gene>
    <name evidence="2" type="primary">tnpA</name>
    <name evidence="2" type="ORF">EGH25_00500</name>
</gene>
<dbReference type="Pfam" id="PF01797">
    <property type="entry name" value="Y1_Tnp"/>
    <property type="match status" value="1"/>
</dbReference>
<dbReference type="AlphaFoldDB" id="A0A9Q4C3U8"/>
<dbReference type="Gene3D" id="3.30.70.1290">
    <property type="entry name" value="Transposase IS200-like"/>
    <property type="match status" value="1"/>
</dbReference>
<name>A0A9Q4C3U8_9EURY</name>
<dbReference type="SUPFAM" id="SSF143422">
    <property type="entry name" value="Transposase IS200-like"/>
    <property type="match status" value="1"/>
</dbReference>
<organism evidence="2 3">
    <name type="scientific">Halorutilus salinus</name>
    <dbReference type="NCBI Taxonomy" id="2487751"/>
    <lineage>
        <taxon>Archaea</taxon>
        <taxon>Methanobacteriati</taxon>
        <taxon>Methanobacteriota</taxon>
        <taxon>Stenosarchaea group</taxon>
        <taxon>Halobacteria</taxon>
        <taxon>Halorutilales</taxon>
        <taxon>Halorutilaceae</taxon>
        <taxon>Halorutilus</taxon>
    </lineage>
</organism>
<protein>
    <submittedName>
        <fullName evidence="2">IS200/IS605 family transposase</fullName>
    </submittedName>
</protein>
<dbReference type="PANTHER" id="PTHR33360">
    <property type="entry name" value="TRANSPOSASE FOR INSERTION SEQUENCE ELEMENT IS200"/>
    <property type="match status" value="1"/>
</dbReference>
<feature type="domain" description="Transposase IS200-like" evidence="1">
    <location>
        <begin position="12"/>
        <end position="132"/>
    </location>
</feature>
<sequence>MEYDLNSGSHSVYSLDYHLILVVKYRRSVLNDERTELLRRATEQVSESYDVGIKDMEHDEDHVHILFGASPTTEIIKYINVLKSATARRINEEYGEEYKDRLWGGTFWSPSYCLISTGQVSLDKLKEYVEQQGVV</sequence>
<dbReference type="GO" id="GO:0006313">
    <property type="term" value="P:DNA transposition"/>
    <property type="evidence" value="ECO:0007669"/>
    <property type="project" value="InterPro"/>
</dbReference>
<evidence type="ECO:0000259" key="1">
    <source>
        <dbReference type="SMART" id="SM01321"/>
    </source>
</evidence>
<dbReference type="Proteomes" id="UP001149411">
    <property type="component" value="Unassembled WGS sequence"/>
</dbReference>
<dbReference type="InterPro" id="IPR002686">
    <property type="entry name" value="Transposase_17"/>
</dbReference>
<reference evidence="2" key="1">
    <citation type="submission" date="2022-09" db="EMBL/GenBank/DDBJ databases">
        <title>Haloadaptaus new haloarchaeum isolated from saline soil.</title>
        <authorList>
            <person name="Duran-Viseras A."/>
            <person name="Sanchez-Porro C."/>
            <person name="Ventosa A."/>
        </authorList>
    </citation>
    <scope>NUCLEOTIDE SEQUENCE</scope>
    <source>
        <strain evidence="2">F3-133</strain>
    </source>
</reference>
<dbReference type="GO" id="GO:0004803">
    <property type="term" value="F:transposase activity"/>
    <property type="evidence" value="ECO:0007669"/>
    <property type="project" value="InterPro"/>
</dbReference>
<dbReference type="InterPro" id="IPR036515">
    <property type="entry name" value="Transposase_17_sf"/>
</dbReference>
<dbReference type="SMART" id="SM01321">
    <property type="entry name" value="Y1_Tnp"/>
    <property type="match status" value="1"/>
</dbReference>
<dbReference type="RefSeq" id="WP_266085348.1">
    <property type="nucleotide sequence ID" value="NZ_RKLV01000001.1"/>
</dbReference>
<dbReference type="EMBL" id="RKLV01000001">
    <property type="protein sequence ID" value="MCX2817846.1"/>
    <property type="molecule type" value="Genomic_DNA"/>
</dbReference>
<keyword evidence="3" id="KW-1185">Reference proteome</keyword>
<dbReference type="PANTHER" id="PTHR33360:SF4">
    <property type="entry name" value="TRANSPOSASE IS200-LIKE PROTEIN"/>
    <property type="match status" value="1"/>
</dbReference>